<evidence type="ECO:0000256" key="1">
    <source>
        <dbReference type="ARBA" id="ARBA00022729"/>
    </source>
</evidence>
<feature type="transmembrane region" description="Helical" evidence="2">
    <location>
        <begin position="27"/>
        <end position="47"/>
    </location>
</feature>
<dbReference type="InterPro" id="IPR016047">
    <property type="entry name" value="M23ase_b-sheet_dom"/>
</dbReference>
<evidence type="ECO:0000313" key="5">
    <source>
        <dbReference type="Proteomes" id="UP000779809"/>
    </source>
</evidence>
<dbReference type="SUPFAM" id="SSF51261">
    <property type="entry name" value="Duplicated hybrid motif"/>
    <property type="match status" value="1"/>
</dbReference>
<dbReference type="InterPro" id="IPR050570">
    <property type="entry name" value="Cell_wall_metabolism_enzyme"/>
</dbReference>
<dbReference type="PANTHER" id="PTHR21666">
    <property type="entry name" value="PEPTIDASE-RELATED"/>
    <property type="match status" value="1"/>
</dbReference>
<gene>
    <name evidence="4" type="ORF">HYX28_04310</name>
</gene>
<keyword evidence="2" id="KW-1133">Transmembrane helix</keyword>
<dbReference type="Proteomes" id="UP000779809">
    <property type="component" value="Unassembled WGS sequence"/>
</dbReference>
<feature type="domain" description="M23ase beta-sheet core" evidence="3">
    <location>
        <begin position="188"/>
        <end position="282"/>
    </location>
</feature>
<reference evidence="4" key="1">
    <citation type="submission" date="2020-07" db="EMBL/GenBank/DDBJ databases">
        <title>Huge and variable diversity of episymbiotic CPR bacteria and DPANN archaea in groundwater ecosystems.</title>
        <authorList>
            <person name="He C.Y."/>
            <person name="Keren R."/>
            <person name="Whittaker M."/>
            <person name="Farag I.F."/>
            <person name="Doudna J."/>
            <person name="Cate J.H.D."/>
            <person name="Banfield J.F."/>
        </authorList>
    </citation>
    <scope>NUCLEOTIDE SEQUENCE</scope>
    <source>
        <strain evidence="4">NC_groundwater_580_Pr5_B-0.1um_64_19</strain>
    </source>
</reference>
<dbReference type="CDD" id="cd12797">
    <property type="entry name" value="M23_peptidase"/>
    <property type="match status" value="1"/>
</dbReference>
<dbReference type="Gene3D" id="2.70.70.10">
    <property type="entry name" value="Glucose Permease (Domain IIA)"/>
    <property type="match status" value="1"/>
</dbReference>
<dbReference type="InterPro" id="IPR011055">
    <property type="entry name" value="Dup_hybrid_motif"/>
</dbReference>
<dbReference type="GO" id="GO:0004222">
    <property type="term" value="F:metalloendopeptidase activity"/>
    <property type="evidence" value="ECO:0007669"/>
    <property type="project" value="TreeGrafter"/>
</dbReference>
<evidence type="ECO:0000256" key="2">
    <source>
        <dbReference type="SAM" id="Phobius"/>
    </source>
</evidence>
<evidence type="ECO:0000313" key="4">
    <source>
        <dbReference type="EMBL" id="MBI2677980.1"/>
    </source>
</evidence>
<evidence type="ECO:0000259" key="3">
    <source>
        <dbReference type="Pfam" id="PF01551"/>
    </source>
</evidence>
<dbReference type="AlphaFoldDB" id="A0A932EQM2"/>
<protein>
    <submittedName>
        <fullName evidence="4">M23 family metallopeptidase</fullName>
    </submittedName>
</protein>
<keyword evidence="2" id="KW-0472">Membrane</keyword>
<comment type="caution">
    <text evidence="4">The sequence shown here is derived from an EMBL/GenBank/DDBJ whole genome shotgun (WGS) entry which is preliminary data.</text>
</comment>
<accession>A0A932EQM2</accession>
<keyword evidence="1" id="KW-0732">Signal</keyword>
<keyword evidence="2" id="KW-0812">Transmembrane</keyword>
<dbReference type="Pfam" id="PF01551">
    <property type="entry name" value="Peptidase_M23"/>
    <property type="match status" value="1"/>
</dbReference>
<dbReference type="PANTHER" id="PTHR21666:SF289">
    <property type="entry name" value="L-ALA--D-GLU ENDOPEPTIDASE"/>
    <property type="match status" value="1"/>
</dbReference>
<organism evidence="4 5">
    <name type="scientific">Candidatus Korobacter versatilis</name>
    <dbReference type="NCBI Taxonomy" id="658062"/>
    <lineage>
        <taxon>Bacteria</taxon>
        <taxon>Pseudomonadati</taxon>
        <taxon>Acidobacteriota</taxon>
        <taxon>Terriglobia</taxon>
        <taxon>Terriglobales</taxon>
        <taxon>Candidatus Korobacteraceae</taxon>
        <taxon>Candidatus Korobacter</taxon>
    </lineage>
</organism>
<dbReference type="EMBL" id="JACPNR010000006">
    <property type="protein sequence ID" value="MBI2677980.1"/>
    <property type="molecule type" value="Genomic_DNA"/>
</dbReference>
<name>A0A932EQM2_9BACT</name>
<dbReference type="FunFam" id="2.70.70.10:FF:000006">
    <property type="entry name" value="M23 family peptidase"/>
    <property type="match status" value="1"/>
</dbReference>
<proteinExistence type="predicted"/>
<sequence>MRKRYYILLVTRDAEGQLRKLPIPLHYLYVFIAGAVIGMLVITGMAGSYTRMLWKAQAFNQVRAEREALRTRYTQLELVAQEHEIQAASLGSLASEISTLYGLKADPMLTPQGQFGDEAFASSLEQFHALRTSAMSGAATLGIEYGERGATTADWLRMASAPNLWPVEGPITGSFGERTDPFNGEGAFHTGVDISSTYGKSVIAPADGVIEFADLQSGYGRLVVIEHANGISTRFGHLSAFNVAPGQHVQRGDIIGYVGLSGRSTGPHLHYEVRIYNTPVNPYKYLRINTAQAKLHNFGSGSGK</sequence>